<comment type="similarity">
    <text evidence="2">Belongs to the glycosyl hydrolase 43 family.</text>
</comment>
<proteinExistence type="inferred from homology"/>
<keyword evidence="4" id="KW-0326">Glycosidase</keyword>
<name>A0A1Y2EFU8_9PEZI</name>
<dbReference type="SUPFAM" id="SSF75005">
    <property type="entry name" value="Arabinanase/levansucrase/invertase"/>
    <property type="match status" value="2"/>
</dbReference>
<feature type="active site" description="Proton acceptor" evidence="6">
    <location>
        <position position="448"/>
    </location>
</feature>
<feature type="site" description="Important for catalytic activity, responsible for pKa modulation of the active site Glu and correct orientation of both the proton donor and substrate" evidence="7">
    <location>
        <position position="571"/>
    </location>
</feature>
<evidence type="ECO:0000256" key="6">
    <source>
        <dbReference type="PIRSR" id="PIRSR606710-1"/>
    </source>
</evidence>
<evidence type="ECO:0000313" key="9">
    <source>
        <dbReference type="EMBL" id="ORY70297.1"/>
    </source>
</evidence>
<comment type="pathway">
    <text evidence="1">Glycan metabolism; L-arabinan degradation.</text>
</comment>
<dbReference type="InterPro" id="IPR050727">
    <property type="entry name" value="GH43_arabinanases"/>
</dbReference>
<dbReference type="EMBL" id="MCFJ01000002">
    <property type="protein sequence ID" value="ORY70297.1"/>
    <property type="molecule type" value="Genomic_DNA"/>
</dbReference>
<dbReference type="Gene3D" id="2.115.10.20">
    <property type="entry name" value="Glycosyl hydrolase domain, family 43"/>
    <property type="match status" value="2"/>
</dbReference>
<dbReference type="InterPro" id="IPR023296">
    <property type="entry name" value="Glyco_hydro_beta-prop_sf"/>
</dbReference>
<evidence type="ECO:0000256" key="3">
    <source>
        <dbReference type="ARBA" id="ARBA00022801"/>
    </source>
</evidence>
<feature type="domain" description="Atrophied bacterial Ig" evidence="8">
    <location>
        <begin position="31"/>
        <end position="100"/>
    </location>
</feature>
<dbReference type="PANTHER" id="PTHR43301">
    <property type="entry name" value="ARABINAN ENDO-1,5-ALPHA-L-ARABINOSIDASE"/>
    <property type="match status" value="1"/>
</dbReference>
<evidence type="ECO:0000256" key="1">
    <source>
        <dbReference type="ARBA" id="ARBA00004834"/>
    </source>
</evidence>
<dbReference type="Proteomes" id="UP000193689">
    <property type="component" value="Unassembled WGS sequence"/>
</dbReference>
<dbReference type="InterPro" id="IPR006710">
    <property type="entry name" value="Glyco_hydro_43"/>
</dbReference>
<dbReference type="GeneID" id="63774207"/>
<dbReference type="GO" id="GO:0005975">
    <property type="term" value="P:carbohydrate metabolic process"/>
    <property type="evidence" value="ECO:0007669"/>
    <property type="project" value="InterPro"/>
</dbReference>
<dbReference type="Pfam" id="PF04616">
    <property type="entry name" value="Glyco_hydro_43"/>
    <property type="match status" value="2"/>
</dbReference>
<dbReference type="PANTHER" id="PTHR43301:SF3">
    <property type="entry name" value="ARABINAN ENDO-1,5-ALPHA-L-ARABINOSIDASE A-RELATED"/>
    <property type="match status" value="1"/>
</dbReference>
<accession>A0A1Y2EFU8</accession>
<evidence type="ECO:0000256" key="7">
    <source>
        <dbReference type="PIRSR" id="PIRSR606710-2"/>
    </source>
</evidence>
<dbReference type="InterPro" id="IPR046780">
    <property type="entry name" value="aBig_2"/>
</dbReference>
<dbReference type="Pfam" id="PF20578">
    <property type="entry name" value="aBig_2"/>
    <property type="match status" value="1"/>
</dbReference>
<feature type="active site" description="Proton donor" evidence="6">
    <location>
        <position position="620"/>
    </location>
</feature>
<reference evidence="9 10" key="1">
    <citation type="submission" date="2016-07" db="EMBL/GenBank/DDBJ databases">
        <title>Pervasive Adenine N6-methylation of Active Genes in Fungi.</title>
        <authorList>
            <consortium name="DOE Joint Genome Institute"/>
            <person name="Mondo S.J."/>
            <person name="Dannebaum R.O."/>
            <person name="Kuo R.C."/>
            <person name="Labutti K."/>
            <person name="Haridas S."/>
            <person name="Kuo A."/>
            <person name="Salamov A."/>
            <person name="Ahrendt S.R."/>
            <person name="Lipzen A."/>
            <person name="Sullivan W."/>
            <person name="Andreopoulos W.B."/>
            <person name="Clum A."/>
            <person name="Lindquist E."/>
            <person name="Daum C."/>
            <person name="Ramamoorthy G.K."/>
            <person name="Gryganskyi A."/>
            <person name="Culley D."/>
            <person name="Magnuson J.K."/>
            <person name="James T.Y."/>
            <person name="O'Malley M.A."/>
            <person name="Stajich J.E."/>
            <person name="Spatafora J.W."/>
            <person name="Visel A."/>
            <person name="Grigoriev I.V."/>
        </authorList>
    </citation>
    <scope>NUCLEOTIDE SEQUENCE [LARGE SCALE GENOMIC DNA]</scope>
    <source>
        <strain evidence="9 10">CBS 129021</strain>
    </source>
</reference>
<dbReference type="CDD" id="cd18828">
    <property type="entry name" value="GH43_BT3675-like"/>
    <property type="match status" value="1"/>
</dbReference>
<evidence type="ECO:0000313" key="10">
    <source>
        <dbReference type="Proteomes" id="UP000193689"/>
    </source>
</evidence>
<keyword evidence="10" id="KW-1185">Reference proteome</keyword>
<organism evidence="9 10">
    <name type="scientific">Pseudomassariella vexata</name>
    <dbReference type="NCBI Taxonomy" id="1141098"/>
    <lineage>
        <taxon>Eukaryota</taxon>
        <taxon>Fungi</taxon>
        <taxon>Dikarya</taxon>
        <taxon>Ascomycota</taxon>
        <taxon>Pezizomycotina</taxon>
        <taxon>Sordariomycetes</taxon>
        <taxon>Xylariomycetidae</taxon>
        <taxon>Amphisphaeriales</taxon>
        <taxon>Pseudomassariaceae</taxon>
        <taxon>Pseudomassariella</taxon>
    </lineage>
</organism>
<evidence type="ECO:0000259" key="8">
    <source>
        <dbReference type="Pfam" id="PF20578"/>
    </source>
</evidence>
<dbReference type="STRING" id="1141098.A0A1Y2EFU8"/>
<keyword evidence="3 9" id="KW-0378">Hydrolase</keyword>
<protein>
    <recommendedName>
        <fullName evidence="5">Endo-1,5-alpha-L-arabinanase A</fullName>
    </recommendedName>
</protein>
<evidence type="ECO:0000256" key="2">
    <source>
        <dbReference type="ARBA" id="ARBA00009865"/>
    </source>
</evidence>
<dbReference type="RefSeq" id="XP_040720247.1">
    <property type="nucleotide sequence ID" value="XM_040857995.1"/>
</dbReference>
<evidence type="ECO:0000256" key="5">
    <source>
        <dbReference type="ARBA" id="ARBA00042202"/>
    </source>
</evidence>
<dbReference type="CDD" id="cd08983">
    <property type="entry name" value="GH43_Bt3655-like"/>
    <property type="match status" value="1"/>
</dbReference>
<gene>
    <name evidence="9" type="ORF">BCR38DRAFT_405913</name>
</gene>
<evidence type="ECO:0000256" key="4">
    <source>
        <dbReference type="ARBA" id="ARBA00023295"/>
    </source>
</evidence>
<comment type="caution">
    <text evidence="9">The sequence shown here is derived from an EMBL/GenBank/DDBJ whole genome shotgun (WGS) entry which is preliminary data.</text>
</comment>
<dbReference type="OrthoDB" id="19657at2759"/>
<dbReference type="GO" id="GO:0004553">
    <property type="term" value="F:hydrolase activity, hydrolyzing O-glycosyl compounds"/>
    <property type="evidence" value="ECO:0007669"/>
    <property type="project" value="InterPro"/>
</dbReference>
<dbReference type="AlphaFoldDB" id="A0A1Y2EFU8"/>
<sequence length="754" mass="82762">MHVLRLLVTAFIGCRYRVSSSTIRDLTQAEAALAAITITNIDDIRGNIHLPSESEDGLAIDWTSSSPAIITVDGRVTRQDEDETVTLTATIASQTRTLTASVRKAVDVGPYVGYAFAYFTNDTLAGENIFFATSQGNDALNWTELNGGQPVLTSTMGTKGLRDPFIIRSPEGDTFYLLATDLSIGSGTFWAEAVSNGSLYLEIWESHDLSTWSAQRHVLVSPSTAGNTWAPEAFYDTDLGAYVVFWASSLYPESDTSHTTATYHRMLYATTQDFVTFSEPAIWQDSGSSRIDSTVIEVEGVYYRFTKDEGNVTGCVDIIQERSTDLLAELDEWTTVASCIGETAGTSQVEGPTSFKANADDVRGEKYYLFVDEYTERGYIPLEAEDIANPDWKISSDFNLPASPRHGTVIPVTAAELASLTGATSTTAKRSALRKREGSPVLPGLWADPNIAIFGEKYYIYPTQDGFPNWGGQSFYVWSSPDLVQWTRNTEPILTLNGTSGNVPWANGNAWAPTIAKKDGKYFFYFSGNNAALNTKTIGVAVASHPEGPFVAEAEPMIWNNESLPTNQAIDACAFHDPVSGKYFLYWGNGVALVAELGDDMVSIKWDTVGRIGGLVAFREGSFMNYREGLYHFTYSINDTRSEDYQVGYATSLTPTGNFTYRGVVLRKDVEKGILGTGHNSVVKVPGEGDHWYMAYHRFAIPGGDGMHRETTVDKIEFDDVTGLMREVVPTLESVGPRLVSMPEGLRRKRSIGL</sequence>
<dbReference type="InParanoid" id="A0A1Y2EFU8"/>